<dbReference type="EMBL" id="MQUC01000003">
    <property type="protein sequence ID" value="PRP67100.1"/>
    <property type="molecule type" value="Genomic_DNA"/>
</dbReference>
<feature type="domain" description="Smr" evidence="1">
    <location>
        <begin position="111"/>
        <end position="174"/>
    </location>
</feature>
<evidence type="ECO:0000313" key="3">
    <source>
        <dbReference type="Proteomes" id="UP000239532"/>
    </source>
</evidence>
<sequence>MSSKFSKGDKVLVLDDDMSGVVAFAKAKQITITTADGIDLTFHEDELILDRRLQVKHVEVKKEPAPKKPKRRIQSRKKAAFIPAVEVDLHIHQLTDNERYMDNYDMLNLQIDTARDKIEWAHRNNIPKLVFIHGVGAGVLKQELDFLFERYDYLKHYDADFQKYGKGATEVYLFQNPK</sequence>
<dbReference type="Gene3D" id="3.30.1370.110">
    <property type="match status" value="1"/>
</dbReference>
<dbReference type="Pfam" id="PF01713">
    <property type="entry name" value="Smr"/>
    <property type="match status" value="1"/>
</dbReference>
<dbReference type="Proteomes" id="UP000239532">
    <property type="component" value="Unassembled WGS sequence"/>
</dbReference>
<dbReference type="AlphaFoldDB" id="A0A2S9WUE2"/>
<dbReference type="InterPro" id="IPR036063">
    <property type="entry name" value="Smr_dom_sf"/>
</dbReference>
<evidence type="ECO:0000313" key="2">
    <source>
        <dbReference type="EMBL" id="PRP67100.1"/>
    </source>
</evidence>
<dbReference type="PROSITE" id="PS50828">
    <property type="entry name" value="SMR"/>
    <property type="match status" value="1"/>
</dbReference>
<evidence type="ECO:0000259" key="1">
    <source>
        <dbReference type="PROSITE" id="PS50828"/>
    </source>
</evidence>
<comment type="caution">
    <text evidence="2">The sequence shown here is derived from an EMBL/GenBank/DDBJ whole genome shotgun (WGS) entry which is preliminary data.</text>
</comment>
<proteinExistence type="predicted"/>
<dbReference type="InterPro" id="IPR002625">
    <property type="entry name" value="Smr_dom"/>
</dbReference>
<dbReference type="RefSeq" id="WP_105982873.1">
    <property type="nucleotide sequence ID" value="NZ_MQUC01000003.1"/>
</dbReference>
<protein>
    <submittedName>
        <fullName evidence="2">DNA mismatch repair protein MutS</fullName>
    </submittedName>
</protein>
<dbReference type="OrthoDB" id="1524810at2"/>
<organism evidence="2 3">
    <name type="scientific">Nonlabens agnitus</name>
    <dbReference type="NCBI Taxonomy" id="870484"/>
    <lineage>
        <taxon>Bacteria</taxon>
        <taxon>Pseudomonadati</taxon>
        <taxon>Bacteroidota</taxon>
        <taxon>Flavobacteriia</taxon>
        <taxon>Flavobacteriales</taxon>
        <taxon>Flavobacteriaceae</taxon>
        <taxon>Nonlabens</taxon>
    </lineage>
</organism>
<reference evidence="2 3" key="1">
    <citation type="submission" date="2016-11" db="EMBL/GenBank/DDBJ databases">
        <title>Trade-off between light-utilization and light-protection in marine flavobacteria.</title>
        <authorList>
            <person name="Kumagai Y."/>
        </authorList>
    </citation>
    <scope>NUCLEOTIDE SEQUENCE [LARGE SCALE GENOMIC DNA]</scope>
    <source>
        <strain evidence="2 3">JCM 17109</strain>
    </source>
</reference>
<name>A0A2S9WUE2_9FLAO</name>
<gene>
    <name evidence="2" type="ORF">BST86_08300</name>
</gene>
<accession>A0A2S9WUE2</accession>
<keyword evidence="3" id="KW-1185">Reference proteome</keyword>